<evidence type="ECO:0000313" key="1">
    <source>
        <dbReference type="EMBL" id="KAJ9578158.1"/>
    </source>
</evidence>
<gene>
    <name evidence="1" type="ORF">L9F63_024981</name>
</gene>
<dbReference type="Proteomes" id="UP001233999">
    <property type="component" value="Unassembled WGS sequence"/>
</dbReference>
<organism evidence="1 2">
    <name type="scientific">Diploptera punctata</name>
    <name type="common">Pacific beetle cockroach</name>
    <dbReference type="NCBI Taxonomy" id="6984"/>
    <lineage>
        <taxon>Eukaryota</taxon>
        <taxon>Metazoa</taxon>
        <taxon>Ecdysozoa</taxon>
        <taxon>Arthropoda</taxon>
        <taxon>Hexapoda</taxon>
        <taxon>Insecta</taxon>
        <taxon>Pterygota</taxon>
        <taxon>Neoptera</taxon>
        <taxon>Polyneoptera</taxon>
        <taxon>Dictyoptera</taxon>
        <taxon>Blattodea</taxon>
        <taxon>Blaberoidea</taxon>
        <taxon>Blaberidae</taxon>
        <taxon>Diplopterinae</taxon>
        <taxon>Diploptera</taxon>
    </lineage>
</organism>
<feature type="non-terminal residue" evidence="1">
    <location>
        <position position="81"/>
    </location>
</feature>
<proteinExistence type="predicted"/>
<dbReference type="AlphaFoldDB" id="A0AAD8E5L6"/>
<comment type="caution">
    <text evidence="1">The sequence shown here is derived from an EMBL/GenBank/DDBJ whole genome shotgun (WGS) entry which is preliminary data.</text>
</comment>
<keyword evidence="2" id="KW-1185">Reference proteome</keyword>
<evidence type="ECO:0000313" key="2">
    <source>
        <dbReference type="Proteomes" id="UP001233999"/>
    </source>
</evidence>
<dbReference type="EMBL" id="JASPKZ010008936">
    <property type="protein sequence ID" value="KAJ9578158.1"/>
    <property type="molecule type" value="Genomic_DNA"/>
</dbReference>
<feature type="non-terminal residue" evidence="1">
    <location>
        <position position="1"/>
    </location>
</feature>
<name>A0AAD8E5L6_DIPPU</name>
<sequence length="81" mass="9267">CNFSSTSFNTFFVIKLHKPEIATKLCATYIALDPGGKKQFQWVRLRLGGGQDTKRASKSKYSMGIHDTECRWVQMRILPEV</sequence>
<protein>
    <submittedName>
        <fullName evidence="1">Uncharacterized protein</fullName>
    </submittedName>
</protein>
<reference evidence="1" key="1">
    <citation type="journal article" date="2023" name="IScience">
        <title>Live-bearing cockroach genome reveals convergent evolutionary mechanisms linked to viviparity in insects and beyond.</title>
        <authorList>
            <person name="Fouks B."/>
            <person name="Harrison M.C."/>
            <person name="Mikhailova A.A."/>
            <person name="Marchal E."/>
            <person name="English S."/>
            <person name="Carruthers M."/>
            <person name="Jennings E.C."/>
            <person name="Chiamaka E.L."/>
            <person name="Frigard R.A."/>
            <person name="Pippel M."/>
            <person name="Attardo G.M."/>
            <person name="Benoit J.B."/>
            <person name="Bornberg-Bauer E."/>
            <person name="Tobe S.S."/>
        </authorList>
    </citation>
    <scope>NUCLEOTIDE SEQUENCE</scope>
    <source>
        <strain evidence="1">Stay&amp;Tobe</strain>
    </source>
</reference>
<reference evidence="1" key="2">
    <citation type="submission" date="2023-05" db="EMBL/GenBank/DDBJ databases">
        <authorList>
            <person name="Fouks B."/>
        </authorList>
    </citation>
    <scope>NUCLEOTIDE SEQUENCE</scope>
    <source>
        <strain evidence="1">Stay&amp;Tobe</strain>
        <tissue evidence="1">Testes</tissue>
    </source>
</reference>
<accession>A0AAD8E5L6</accession>